<evidence type="ECO:0000313" key="1">
    <source>
        <dbReference type="EMBL" id="JAH11976.1"/>
    </source>
</evidence>
<protein>
    <submittedName>
        <fullName evidence="1">Uncharacterized protein</fullName>
    </submittedName>
</protein>
<dbReference type="AlphaFoldDB" id="A0A0E9Q510"/>
<name>A0A0E9Q510_ANGAN</name>
<organism evidence="1">
    <name type="scientific">Anguilla anguilla</name>
    <name type="common">European freshwater eel</name>
    <name type="synonym">Muraena anguilla</name>
    <dbReference type="NCBI Taxonomy" id="7936"/>
    <lineage>
        <taxon>Eukaryota</taxon>
        <taxon>Metazoa</taxon>
        <taxon>Chordata</taxon>
        <taxon>Craniata</taxon>
        <taxon>Vertebrata</taxon>
        <taxon>Euteleostomi</taxon>
        <taxon>Actinopterygii</taxon>
        <taxon>Neopterygii</taxon>
        <taxon>Teleostei</taxon>
        <taxon>Anguilliformes</taxon>
        <taxon>Anguillidae</taxon>
        <taxon>Anguilla</taxon>
    </lineage>
</organism>
<accession>A0A0E9Q510</accession>
<reference evidence="1" key="2">
    <citation type="journal article" date="2015" name="Fish Shellfish Immunol.">
        <title>Early steps in the European eel (Anguilla anguilla)-Vibrio vulnificus interaction in the gills: Role of the RtxA13 toxin.</title>
        <authorList>
            <person name="Callol A."/>
            <person name="Pajuelo D."/>
            <person name="Ebbesson L."/>
            <person name="Teles M."/>
            <person name="MacKenzie S."/>
            <person name="Amaro C."/>
        </authorList>
    </citation>
    <scope>NUCLEOTIDE SEQUENCE</scope>
</reference>
<sequence>MEANQTLSYGLHTVLLPRNNGESVSFLPEKQDEQQPELWKSQAAFSSRLKAAGQPQLRCTVGNH</sequence>
<reference evidence="1" key="1">
    <citation type="submission" date="2014-11" db="EMBL/GenBank/DDBJ databases">
        <authorList>
            <person name="Amaro Gonzalez C."/>
        </authorList>
    </citation>
    <scope>NUCLEOTIDE SEQUENCE</scope>
</reference>
<proteinExistence type="predicted"/>
<dbReference type="EMBL" id="GBXM01096601">
    <property type="protein sequence ID" value="JAH11976.1"/>
    <property type="molecule type" value="Transcribed_RNA"/>
</dbReference>